<feature type="chain" id="PRO_5012849303" evidence="1">
    <location>
        <begin position="24"/>
        <end position="322"/>
    </location>
</feature>
<dbReference type="SUPFAM" id="SSF53300">
    <property type="entry name" value="vWA-like"/>
    <property type="match status" value="1"/>
</dbReference>
<accession>A0A210QQY4</accession>
<evidence type="ECO:0000313" key="3">
    <source>
        <dbReference type="EMBL" id="OWF51156.1"/>
    </source>
</evidence>
<dbReference type="AlphaFoldDB" id="A0A210QQY4"/>
<evidence type="ECO:0000256" key="1">
    <source>
        <dbReference type="SAM" id="SignalP"/>
    </source>
</evidence>
<evidence type="ECO:0000313" key="4">
    <source>
        <dbReference type="Proteomes" id="UP000242188"/>
    </source>
</evidence>
<dbReference type="PROSITE" id="PS50234">
    <property type="entry name" value="VWFA"/>
    <property type="match status" value="1"/>
</dbReference>
<dbReference type="PANTHER" id="PTHR24020">
    <property type="entry name" value="COLLAGEN ALPHA"/>
    <property type="match status" value="1"/>
</dbReference>
<dbReference type="CDD" id="cd01450">
    <property type="entry name" value="vWFA_subfamily_ECM"/>
    <property type="match status" value="1"/>
</dbReference>
<dbReference type="Gene3D" id="3.40.50.410">
    <property type="entry name" value="von Willebrand factor, type A domain"/>
    <property type="match status" value="1"/>
</dbReference>
<feature type="domain" description="VWFA" evidence="2">
    <location>
        <begin position="27"/>
        <end position="209"/>
    </location>
</feature>
<keyword evidence="1" id="KW-0732">Signal</keyword>
<organism evidence="3 4">
    <name type="scientific">Mizuhopecten yessoensis</name>
    <name type="common">Japanese scallop</name>
    <name type="synonym">Patinopecten yessoensis</name>
    <dbReference type="NCBI Taxonomy" id="6573"/>
    <lineage>
        <taxon>Eukaryota</taxon>
        <taxon>Metazoa</taxon>
        <taxon>Spiralia</taxon>
        <taxon>Lophotrochozoa</taxon>
        <taxon>Mollusca</taxon>
        <taxon>Bivalvia</taxon>
        <taxon>Autobranchia</taxon>
        <taxon>Pteriomorphia</taxon>
        <taxon>Pectinida</taxon>
        <taxon>Pectinoidea</taxon>
        <taxon>Pectinidae</taxon>
        <taxon>Mizuhopecten</taxon>
    </lineage>
</organism>
<dbReference type="Proteomes" id="UP000242188">
    <property type="component" value="Unassembled WGS sequence"/>
</dbReference>
<sequence length="322" mass="33297">MVKQPRVLYFCVILFCSIQGFLAVKKDVVFVVDKSGSIDQSDFDTAIDFLKDIITALTIGVNDVQVSVVSFSDTYNEEFDLNDNADQASLLTAVNGLKSSITTNGGTFTADALNYVQSSSFTTGKGARTDADPIVIVMTDGLSQNTAQTTTAADLIRSSITGSIIYVIGIGADLSSTTQELLNIASDPDADNVLYVTYFTYICNLVPDIAVKIDSSVSVSVAGDCEQTTTTVFVGKGGVVVTTTTTTTPTTTAAAAGGGGSNSVHMAASSDSDNDDTAIIAGVTTSVGVVAMGAAGAGMFYRYKKGLGPCNKVSSGIKTAWA</sequence>
<dbReference type="SMART" id="SM00327">
    <property type="entry name" value="VWA"/>
    <property type="match status" value="1"/>
</dbReference>
<dbReference type="STRING" id="6573.A0A210QQY4"/>
<dbReference type="Pfam" id="PF00092">
    <property type="entry name" value="VWA"/>
    <property type="match status" value="1"/>
</dbReference>
<evidence type="ECO:0000259" key="2">
    <source>
        <dbReference type="PROSITE" id="PS50234"/>
    </source>
</evidence>
<proteinExistence type="predicted"/>
<feature type="signal peptide" evidence="1">
    <location>
        <begin position="1"/>
        <end position="23"/>
    </location>
</feature>
<protein>
    <submittedName>
        <fullName evidence="3">Cartilage matrix protein</fullName>
    </submittedName>
</protein>
<comment type="caution">
    <text evidence="3">The sequence shown here is derived from an EMBL/GenBank/DDBJ whole genome shotgun (WGS) entry which is preliminary data.</text>
</comment>
<dbReference type="InterPro" id="IPR002035">
    <property type="entry name" value="VWF_A"/>
</dbReference>
<dbReference type="InterPro" id="IPR036465">
    <property type="entry name" value="vWFA_dom_sf"/>
</dbReference>
<dbReference type="OrthoDB" id="6132182at2759"/>
<dbReference type="PRINTS" id="PR00453">
    <property type="entry name" value="VWFADOMAIN"/>
</dbReference>
<name>A0A210QQY4_MIZYE</name>
<keyword evidence="4" id="KW-1185">Reference proteome</keyword>
<dbReference type="EMBL" id="NEDP02002316">
    <property type="protein sequence ID" value="OWF51156.1"/>
    <property type="molecule type" value="Genomic_DNA"/>
</dbReference>
<dbReference type="InterPro" id="IPR050525">
    <property type="entry name" value="ECM_Assembly_Org"/>
</dbReference>
<gene>
    <name evidence="3" type="ORF">KP79_PYT12331</name>
</gene>
<dbReference type="PANTHER" id="PTHR24020:SF84">
    <property type="entry name" value="VWFA DOMAIN-CONTAINING PROTEIN"/>
    <property type="match status" value="1"/>
</dbReference>
<reference evidence="3 4" key="1">
    <citation type="journal article" date="2017" name="Nat. Ecol. Evol.">
        <title>Scallop genome provides insights into evolution of bilaterian karyotype and development.</title>
        <authorList>
            <person name="Wang S."/>
            <person name="Zhang J."/>
            <person name="Jiao W."/>
            <person name="Li J."/>
            <person name="Xun X."/>
            <person name="Sun Y."/>
            <person name="Guo X."/>
            <person name="Huan P."/>
            <person name="Dong B."/>
            <person name="Zhang L."/>
            <person name="Hu X."/>
            <person name="Sun X."/>
            <person name="Wang J."/>
            <person name="Zhao C."/>
            <person name="Wang Y."/>
            <person name="Wang D."/>
            <person name="Huang X."/>
            <person name="Wang R."/>
            <person name="Lv J."/>
            <person name="Li Y."/>
            <person name="Zhang Z."/>
            <person name="Liu B."/>
            <person name="Lu W."/>
            <person name="Hui Y."/>
            <person name="Liang J."/>
            <person name="Zhou Z."/>
            <person name="Hou R."/>
            <person name="Li X."/>
            <person name="Liu Y."/>
            <person name="Li H."/>
            <person name="Ning X."/>
            <person name="Lin Y."/>
            <person name="Zhao L."/>
            <person name="Xing Q."/>
            <person name="Dou J."/>
            <person name="Li Y."/>
            <person name="Mao J."/>
            <person name="Guo H."/>
            <person name="Dou H."/>
            <person name="Li T."/>
            <person name="Mu C."/>
            <person name="Jiang W."/>
            <person name="Fu Q."/>
            <person name="Fu X."/>
            <person name="Miao Y."/>
            <person name="Liu J."/>
            <person name="Yu Q."/>
            <person name="Li R."/>
            <person name="Liao H."/>
            <person name="Li X."/>
            <person name="Kong Y."/>
            <person name="Jiang Z."/>
            <person name="Chourrout D."/>
            <person name="Li R."/>
            <person name="Bao Z."/>
        </authorList>
    </citation>
    <scope>NUCLEOTIDE SEQUENCE [LARGE SCALE GENOMIC DNA]</scope>
    <source>
        <strain evidence="3 4">PY_sf001</strain>
    </source>
</reference>